<protein>
    <submittedName>
        <fullName evidence="2">Uncharacterized protein</fullName>
    </submittedName>
</protein>
<sequence>MSSESTSPDDHDHVDATVSPPRPSPPGDVSSQEIGGSTNASGSTTTATTPSPLQQEAPRNGTTASTIRAINDDDPPTPSVAGRRPREN</sequence>
<evidence type="ECO:0000256" key="1">
    <source>
        <dbReference type="SAM" id="MobiDB-lite"/>
    </source>
</evidence>
<dbReference type="EMBL" id="AGNL01038605">
    <property type="protein sequence ID" value="EJK53055.1"/>
    <property type="molecule type" value="Genomic_DNA"/>
</dbReference>
<feature type="compositionally biased region" description="Low complexity" evidence="1">
    <location>
        <begin position="35"/>
        <end position="49"/>
    </location>
</feature>
<comment type="caution">
    <text evidence="2">The sequence shown here is derived from an EMBL/GenBank/DDBJ whole genome shotgun (WGS) entry which is preliminary data.</text>
</comment>
<accession>K0RIJ0</accession>
<dbReference type="AlphaFoldDB" id="K0RIJ0"/>
<evidence type="ECO:0000313" key="3">
    <source>
        <dbReference type="Proteomes" id="UP000266841"/>
    </source>
</evidence>
<evidence type="ECO:0000313" key="2">
    <source>
        <dbReference type="EMBL" id="EJK53055.1"/>
    </source>
</evidence>
<organism evidence="2 3">
    <name type="scientific">Thalassiosira oceanica</name>
    <name type="common">Marine diatom</name>
    <dbReference type="NCBI Taxonomy" id="159749"/>
    <lineage>
        <taxon>Eukaryota</taxon>
        <taxon>Sar</taxon>
        <taxon>Stramenopiles</taxon>
        <taxon>Ochrophyta</taxon>
        <taxon>Bacillariophyta</taxon>
        <taxon>Coscinodiscophyceae</taxon>
        <taxon>Thalassiosirophycidae</taxon>
        <taxon>Thalassiosirales</taxon>
        <taxon>Thalassiosiraceae</taxon>
        <taxon>Thalassiosira</taxon>
    </lineage>
</organism>
<reference evidence="2 3" key="1">
    <citation type="journal article" date="2012" name="Genome Biol.">
        <title>Genome and low-iron response of an oceanic diatom adapted to chronic iron limitation.</title>
        <authorList>
            <person name="Lommer M."/>
            <person name="Specht M."/>
            <person name="Roy A.S."/>
            <person name="Kraemer L."/>
            <person name="Andreson R."/>
            <person name="Gutowska M.A."/>
            <person name="Wolf J."/>
            <person name="Bergner S.V."/>
            <person name="Schilhabel M.B."/>
            <person name="Klostermeier U.C."/>
            <person name="Beiko R.G."/>
            <person name="Rosenstiel P."/>
            <person name="Hippler M."/>
            <person name="Laroche J."/>
        </authorList>
    </citation>
    <scope>NUCLEOTIDE SEQUENCE [LARGE SCALE GENOMIC DNA]</scope>
    <source>
        <strain evidence="2 3">CCMP1005</strain>
    </source>
</reference>
<dbReference type="Proteomes" id="UP000266841">
    <property type="component" value="Unassembled WGS sequence"/>
</dbReference>
<gene>
    <name evidence="2" type="ORF">THAOC_27576</name>
</gene>
<proteinExistence type="predicted"/>
<keyword evidence="3" id="KW-1185">Reference proteome</keyword>
<feature type="region of interest" description="Disordered" evidence="1">
    <location>
        <begin position="1"/>
        <end position="88"/>
    </location>
</feature>
<name>K0RIJ0_THAOC</name>